<dbReference type="SUPFAM" id="SSF53720">
    <property type="entry name" value="ALDH-like"/>
    <property type="match status" value="1"/>
</dbReference>
<dbReference type="InterPro" id="IPR016162">
    <property type="entry name" value="Ald_DH_N"/>
</dbReference>
<evidence type="ECO:0000256" key="3">
    <source>
        <dbReference type="PROSITE-ProRule" id="PRU10007"/>
    </source>
</evidence>
<dbReference type="GO" id="GO:0004777">
    <property type="term" value="F:succinate-semialdehyde dehydrogenase (NAD+) activity"/>
    <property type="evidence" value="ECO:0007669"/>
    <property type="project" value="TreeGrafter"/>
</dbReference>
<dbReference type="PROSITE" id="PS00687">
    <property type="entry name" value="ALDEHYDE_DEHYDR_GLU"/>
    <property type="match status" value="1"/>
</dbReference>
<dbReference type="Proteomes" id="UP000194450">
    <property type="component" value="Unassembled WGS sequence"/>
</dbReference>
<feature type="active site" evidence="3">
    <location>
        <position position="255"/>
    </location>
</feature>
<dbReference type="FunFam" id="3.40.605.10:FF:000005">
    <property type="entry name" value="Succinate-semialdehyde dehydrogenase I"/>
    <property type="match status" value="1"/>
</dbReference>
<dbReference type="Pfam" id="PF00171">
    <property type="entry name" value="Aldedh"/>
    <property type="match status" value="1"/>
</dbReference>
<feature type="domain" description="Aldehyde dehydrogenase" evidence="5">
    <location>
        <begin position="20"/>
        <end position="479"/>
    </location>
</feature>
<dbReference type="InterPro" id="IPR016163">
    <property type="entry name" value="Ald_DH_C"/>
</dbReference>
<reference evidence="7" key="1">
    <citation type="submission" date="2017-04" db="EMBL/GenBank/DDBJ databases">
        <authorList>
            <person name="Varghese N."/>
            <person name="Submissions S."/>
        </authorList>
    </citation>
    <scope>NUCLEOTIDE SEQUENCE [LARGE SCALE GENOMIC DNA]</scope>
</reference>
<gene>
    <name evidence="6" type="ORF">SAMN06297229_2441</name>
</gene>
<dbReference type="Gene3D" id="3.40.605.10">
    <property type="entry name" value="Aldehyde Dehydrogenase, Chain A, domain 1"/>
    <property type="match status" value="1"/>
</dbReference>
<organism evidence="6 7">
    <name type="scientific">Pseudidiomarina planktonica</name>
    <dbReference type="NCBI Taxonomy" id="1323738"/>
    <lineage>
        <taxon>Bacteria</taxon>
        <taxon>Pseudomonadati</taxon>
        <taxon>Pseudomonadota</taxon>
        <taxon>Gammaproteobacteria</taxon>
        <taxon>Alteromonadales</taxon>
        <taxon>Idiomarinaceae</taxon>
        <taxon>Pseudidiomarina</taxon>
    </lineage>
</organism>
<evidence type="ECO:0000256" key="1">
    <source>
        <dbReference type="ARBA" id="ARBA00009986"/>
    </source>
</evidence>
<dbReference type="RefSeq" id="WP_275540792.1">
    <property type="nucleotide sequence ID" value="NZ_FXWH01000004.1"/>
</dbReference>
<keyword evidence="2 4" id="KW-0560">Oxidoreductase</keyword>
<evidence type="ECO:0000259" key="5">
    <source>
        <dbReference type="Pfam" id="PF00171"/>
    </source>
</evidence>
<proteinExistence type="inferred from homology"/>
<dbReference type="EMBL" id="FXWH01000004">
    <property type="protein sequence ID" value="SMQ80828.1"/>
    <property type="molecule type" value="Genomic_DNA"/>
</dbReference>
<evidence type="ECO:0000256" key="2">
    <source>
        <dbReference type="ARBA" id="ARBA00023002"/>
    </source>
</evidence>
<dbReference type="CDD" id="cd07103">
    <property type="entry name" value="ALDH_F5_SSADH_GabD"/>
    <property type="match status" value="1"/>
</dbReference>
<dbReference type="InterPro" id="IPR015590">
    <property type="entry name" value="Aldehyde_DH_dom"/>
</dbReference>
<dbReference type="InterPro" id="IPR016161">
    <property type="entry name" value="Ald_DH/histidinol_DH"/>
</dbReference>
<keyword evidence="7" id="KW-1185">Reference proteome</keyword>
<dbReference type="FunFam" id="3.40.309.10:FF:000004">
    <property type="entry name" value="Succinate-semialdehyde dehydrogenase I"/>
    <property type="match status" value="1"/>
</dbReference>
<dbReference type="NCBIfam" id="TIGR01780">
    <property type="entry name" value="SSADH"/>
    <property type="match status" value="1"/>
</dbReference>
<dbReference type="AlphaFoldDB" id="A0A1Y6FY20"/>
<dbReference type="InterPro" id="IPR010102">
    <property type="entry name" value="Succ_semiAld_DH"/>
</dbReference>
<dbReference type="GO" id="GO:0009450">
    <property type="term" value="P:gamma-aminobutyric acid catabolic process"/>
    <property type="evidence" value="ECO:0007669"/>
    <property type="project" value="InterPro"/>
</dbReference>
<dbReference type="InterPro" id="IPR029510">
    <property type="entry name" value="Ald_DH_CS_GLU"/>
</dbReference>
<accession>A0A1Y6FY20</accession>
<sequence length="485" mass="51927">MATHSMTSLMKSDIYIDGHWIPTDSRFSVTNPATGETITEVADADETIAERAVEAAHQALPSWRAKTPRERGDLLRKWYQAILSNKQALAELMSAEQGKPIAEAAGEVEYGASFIDWFAGEAERVYGDVLPMTAADKRSWIIKQPIGVCAAITPWNFPNAMITRKVAPALAAGCTMVVKPPQLTPLSALAIAQLASEVGIPDGVLNIVPSTDSKNVGKVLTTHPFIRKFTFTGSTEVGKILTKQCADTVKKVSMELGGNAPFLVFDDADLDLAVEQLIACKFRNAGQTCVSANRVIVQESVVDEFINKLKPAVERLKVGPGDAEDVDFGPLIDQDAITKVQRLVTTAQSDGAKLVTGGKQLTDLGDLYFAATILRDVTPKMDVVQEEIFGPVVAISTFADEEEGVAMANDTDFGLAAYFCAGDVARIFRVSEQLQCGMVGINAGAISHAYNAFGGVKQSGVGREGSKYGLEEYMEAKTVVLGGLA</sequence>
<comment type="similarity">
    <text evidence="1 4">Belongs to the aldehyde dehydrogenase family.</text>
</comment>
<evidence type="ECO:0000313" key="7">
    <source>
        <dbReference type="Proteomes" id="UP000194450"/>
    </source>
</evidence>
<dbReference type="Gene3D" id="3.40.309.10">
    <property type="entry name" value="Aldehyde Dehydrogenase, Chain A, domain 2"/>
    <property type="match status" value="1"/>
</dbReference>
<dbReference type="PANTHER" id="PTHR43353:SF5">
    <property type="entry name" value="SUCCINATE-SEMIALDEHYDE DEHYDROGENASE, MITOCHONDRIAL"/>
    <property type="match status" value="1"/>
</dbReference>
<dbReference type="InterPro" id="IPR050740">
    <property type="entry name" value="Aldehyde_DH_Superfamily"/>
</dbReference>
<evidence type="ECO:0000313" key="6">
    <source>
        <dbReference type="EMBL" id="SMQ80828.1"/>
    </source>
</evidence>
<name>A0A1Y6FY20_9GAMM</name>
<dbReference type="PANTHER" id="PTHR43353">
    <property type="entry name" value="SUCCINATE-SEMIALDEHYDE DEHYDROGENASE, MITOCHONDRIAL"/>
    <property type="match status" value="1"/>
</dbReference>
<evidence type="ECO:0000256" key="4">
    <source>
        <dbReference type="RuleBase" id="RU003345"/>
    </source>
</evidence>
<protein>
    <submittedName>
        <fullName evidence="6">Succinate-semialdehyde dehydrogenase / glutarate-semialdehyde dehydrogenase</fullName>
    </submittedName>
</protein>